<keyword evidence="3" id="KW-1185">Reference proteome</keyword>
<evidence type="ECO:0000313" key="2">
    <source>
        <dbReference type="EMBL" id="CED94525.1"/>
    </source>
</evidence>
<feature type="transmembrane region" description="Helical" evidence="1">
    <location>
        <begin position="197"/>
        <end position="226"/>
    </location>
</feature>
<feature type="transmembrane region" description="Helical" evidence="1">
    <location>
        <begin position="103"/>
        <end position="121"/>
    </location>
</feature>
<dbReference type="RefSeq" id="WP_180702034.1">
    <property type="nucleotide sequence ID" value="NZ_CAONDH010000001.1"/>
</dbReference>
<dbReference type="NCBIfam" id="TIGR02829">
    <property type="entry name" value="spore_III_AE"/>
    <property type="match status" value="1"/>
</dbReference>
<proteinExistence type="predicted"/>
<dbReference type="InterPro" id="IPR014194">
    <property type="entry name" value="Spore_III_AE"/>
</dbReference>
<sequence length="394" mass="42998">MKKIYLKILITILIIIGSFSVSFANEDDTEDYNETKKSIDSYIDNQLGKIDLEEIQKYIKESSTIDDIDLKIFIKDLIKGDKNILDLFDKENIKMIFFDELKSSIKVSMIILVLALLSSLLKSLDNSFSSNAISQITTYIVFVTMVSLTLIGFKDVLEICNNTIDSTIGIMQVIMPILIALLALMGCPITSTVLNPIFIGGVAFINVIFKQFIFVSISVAFAILVVNNISKNIKLKKLSSFIKQINLVCIGAMFTIYLGLVSIQGLYVTSVDNFTVKTAKFAIGNFIPVVGGFVSDSVDILLSSSQLIKGVFGGIGLIVLVGICLVPIIKITSIILVYKASAIVVEPIGEDSISSFLNEVANLMMILLACIIAIIIMFFVTIAILTSISVVSGG</sequence>
<evidence type="ECO:0000313" key="3">
    <source>
        <dbReference type="Proteomes" id="UP000245622"/>
    </source>
</evidence>
<feature type="transmembrane region" description="Helical" evidence="1">
    <location>
        <begin position="314"/>
        <end position="340"/>
    </location>
</feature>
<keyword evidence="1" id="KW-1133">Transmembrane helix</keyword>
<gene>
    <name evidence="2" type="ORF">CRIB_1919</name>
</gene>
<feature type="transmembrane region" description="Helical" evidence="1">
    <location>
        <begin position="173"/>
        <end position="191"/>
    </location>
</feature>
<feature type="transmembrane region" description="Helical" evidence="1">
    <location>
        <begin position="247"/>
        <end position="269"/>
    </location>
</feature>
<organism evidence="2 3">
    <name type="scientific">Romboutsia ilealis</name>
    <dbReference type="NCBI Taxonomy" id="1115758"/>
    <lineage>
        <taxon>Bacteria</taxon>
        <taxon>Bacillati</taxon>
        <taxon>Bacillota</taxon>
        <taxon>Clostridia</taxon>
        <taxon>Peptostreptococcales</taxon>
        <taxon>Peptostreptococcaceae</taxon>
        <taxon>Romboutsia</taxon>
    </lineage>
</organism>
<feature type="transmembrane region" description="Helical" evidence="1">
    <location>
        <begin position="360"/>
        <end position="385"/>
    </location>
</feature>
<dbReference type="GeneID" id="82205945"/>
<name>A0A1V1I2S9_9FIRM</name>
<protein>
    <submittedName>
        <fullName evidence="2">Stage III sporulation protein AE</fullName>
    </submittedName>
</protein>
<evidence type="ECO:0000256" key="1">
    <source>
        <dbReference type="SAM" id="Phobius"/>
    </source>
</evidence>
<accession>A0A1V1I2S9</accession>
<feature type="transmembrane region" description="Helical" evidence="1">
    <location>
        <begin position="6"/>
        <end position="24"/>
    </location>
</feature>
<keyword evidence="1" id="KW-0812">Transmembrane</keyword>
<dbReference type="KEGG" id="ril:CRIB_1919"/>
<dbReference type="AlphaFoldDB" id="A0A1V1I2S9"/>
<dbReference type="Pfam" id="PF09546">
    <property type="entry name" value="Spore_III_AE"/>
    <property type="match status" value="1"/>
</dbReference>
<reference evidence="2 3" key="1">
    <citation type="submission" date="2014-04" db="EMBL/GenBank/DDBJ databases">
        <authorList>
            <person name="Hornung B.V."/>
        </authorList>
    </citation>
    <scope>NUCLEOTIDE SEQUENCE [LARGE SCALE GENOMIC DNA]</scope>
    <source>
        <strain evidence="2 3">CRIB</strain>
    </source>
</reference>
<dbReference type="Proteomes" id="UP000245622">
    <property type="component" value="Chromosome 1"/>
</dbReference>
<keyword evidence="1" id="KW-0472">Membrane</keyword>
<feature type="transmembrane region" description="Helical" evidence="1">
    <location>
        <begin position="133"/>
        <end position="153"/>
    </location>
</feature>
<dbReference type="EMBL" id="LN555523">
    <property type="protein sequence ID" value="CED94525.1"/>
    <property type="molecule type" value="Genomic_DNA"/>
</dbReference>